<evidence type="ECO:0000313" key="2">
    <source>
        <dbReference type="Proteomes" id="UP001362999"/>
    </source>
</evidence>
<comment type="caution">
    <text evidence="1">The sequence shown here is derived from an EMBL/GenBank/DDBJ whole genome shotgun (WGS) entry which is preliminary data.</text>
</comment>
<dbReference type="Proteomes" id="UP001362999">
    <property type="component" value="Unassembled WGS sequence"/>
</dbReference>
<sequence>MLGGLWHSFARLPQAQAHLNWNSFPGSVITINGGTGGAGGASVFQGGAGGNGEGPQFHLPAVTTWNKVEGDVYYSSFHYYCCTCNCDCGDFPPNPTADVVMEGRIVRIVRKVRRVAKFMHGNEEITIALVSCTLYSLLPPSSSKHPLPPRNPWNASDRLIGNDLDPTTGPWYLGGLYGKIPTNFLALILRHFDGYMKGNREGFLFVVGCCAFAINFPGPLKLTDRLRLVPLIALPYLVIPRIFSLNDTITLVNIMGERRHILLAVWLAPRVQTI</sequence>
<keyword evidence="2" id="KW-1185">Reference proteome</keyword>
<reference evidence="1 2" key="1">
    <citation type="journal article" date="2024" name="J Genomics">
        <title>Draft genome sequencing and assembly of Favolaschia claudopus CIRM-BRFM 2984 isolated from oak limbs.</title>
        <authorList>
            <person name="Navarro D."/>
            <person name="Drula E."/>
            <person name="Chaduli D."/>
            <person name="Cazenave R."/>
            <person name="Ahrendt S."/>
            <person name="Wang J."/>
            <person name="Lipzen A."/>
            <person name="Daum C."/>
            <person name="Barry K."/>
            <person name="Grigoriev I.V."/>
            <person name="Favel A."/>
            <person name="Rosso M.N."/>
            <person name="Martin F."/>
        </authorList>
    </citation>
    <scope>NUCLEOTIDE SEQUENCE [LARGE SCALE GENOMIC DNA]</scope>
    <source>
        <strain evidence="1 2">CIRM-BRFM 2984</strain>
    </source>
</reference>
<protein>
    <submittedName>
        <fullName evidence="1">Uncharacterized protein</fullName>
    </submittedName>
</protein>
<name>A0AAV9ZMH3_9AGAR</name>
<gene>
    <name evidence="1" type="ORF">R3P38DRAFT_333001</name>
</gene>
<evidence type="ECO:0000313" key="1">
    <source>
        <dbReference type="EMBL" id="KAK6987563.1"/>
    </source>
</evidence>
<dbReference type="AlphaFoldDB" id="A0AAV9ZMH3"/>
<organism evidence="1 2">
    <name type="scientific">Favolaschia claudopus</name>
    <dbReference type="NCBI Taxonomy" id="2862362"/>
    <lineage>
        <taxon>Eukaryota</taxon>
        <taxon>Fungi</taxon>
        <taxon>Dikarya</taxon>
        <taxon>Basidiomycota</taxon>
        <taxon>Agaricomycotina</taxon>
        <taxon>Agaricomycetes</taxon>
        <taxon>Agaricomycetidae</taxon>
        <taxon>Agaricales</taxon>
        <taxon>Marasmiineae</taxon>
        <taxon>Mycenaceae</taxon>
        <taxon>Favolaschia</taxon>
    </lineage>
</organism>
<dbReference type="EMBL" id="JAWWNJ010000131">
    <property type="protein sequence ID" value="KAK6987563.1"/>
    <property type="molecule type" value="Genomic_DNA"/>
</dbReference>
<accession>A0AAV9ZMH3</accession>
<proteinExistence type="predicted"/>